<accession>A0ACB9FBM4</accession>
<dbReference type="Proteomes" id="UP001055811">
    <property type="component" value="Linkage Group LG03"/>
</dbReference>
<evidence type="ECO:0000313" key="1">
    <source>
        <dbReference type="EMBL" id="KAI3768298.1"/>
    </source>
</evidence>
<dbReference type="EMBL" id="CM042011">
    <property type="protein sequence ID" value="KAI3768298.1"/>
    <property type="molecule type" value="Genomic_DNA"/>
</dbReference>
<reference evidence="2" key="1">
    <citation type="journal article" date="2022" name="Mol. Ecol. Resour.">
        <title>The genomes of chicory, endive, great burdock and yacon provide insights into Asteraceae palaeo-polyploidization history and plant inulin production.</title>
        <authorList>
            <person name="Fan W."/>
            <person name="Wang S."/>
            <person name="Wang H."/>
            <person name="Wang A."/>
            <person name="Jiang F."/>
            <person name="Liu H."/>
            <person name="Zhao H."/>
            <person name="Xu D."/>
            <person name="Zhang Y."/>
        </authorList>
    </citation>
    <scope>NUCLEOTIDE SEQUENCE [LARGE SCALE GENOMIC DNA]</scope>
    <source>
        <strain evidence="2">cv. Punajuju</strain>
    </source>
</reference>
<name>A0ACB9FBM4_CICIN</name>
<organism evidence="1 2">
    <name type="scientific">Cichorium intybus</name>
    <name type="common">Chicory</name>
    <dbReference type="NCBI Taxonomy" id="13427"/>
    <lineage>
        <taxon>Eukaryota</taxon>
        <taxon>Viridiplantae</taxon>
        <taxon>Streptophyta</taxon>
        <taxon>Embryophyta</taxon>
        <taxon>Tracheophyta</taxon>
        <taxon>Spermatophyta</taxon>
        <taxon>Magnoliopsida</taxon>
        <taxon>eudicotyledons</taxon>
        <taxon>Gunneridae</taxon>
        <taxon>Pentapetalae</taxon>
        <taxon>asterids</taxon>
        <taxon>campanulids</taxon>
        <taxon>Asterales</taxon>
        <taxon>Asteraceae</taxon>
        <taxon>Cichorioideae</taxon>
        <taxon>Cichorieae</taxon>
        <taxon>Cichoriinae</taxon>
        <taxon>Cichorium</taxon>
    </lineage>
</organism>
<evidence type="ECO:0000313" key="2">
    <source>
        <dbReference type="Proteomes" id="UP001055811"/>
    </source>
</evidence>
<gene>
    <name evidence="1" type="ORF">L2E82_18860</name>
</gene>
<sequence>MSLLSIQSSINNLNNVGALSNQNSETLETMGIDLGLWDSMILRIFTGCGGGRRRRIRVVSLKNKMEGKRRIRLLYVVFQLCT</sequence>
<protein>
    <submittedName>
        <fullName evidence="1">Uncharacterized protein</fullName>
    </submittedName>
</protein>
<comment type="caution">
    <text evidence="1">The sequence shown here is derived from an EMBL/GenBank/DDBJ whole genome shotgun (WGS) entry which is preliminary data.</text>
</comment>
<reference evidence="1 2" key="2">
    <citation type="journal article" date="2022" name="Mol. Ecol. Resour.">
        <title>The genomes of chicory, endive, great burdock and yacon provide insights into Asteraceae paleo-polyploidization history and plant inulin production.</title>
        <authorList>
            <person name="Fan W."/>
            <person name="Wang S."/>
            <person name="Wang H."/>
            <person name="Wang A."/>
            <person name="Jiang F."/>
            <person name="Liu H."/>
            <person name="Zhao H."/>
            <person name="Xu D."/>
            <person name="Zhang Y."/>
        </authorList>
    </citation>
    <scope>NUCLEOTIDE SEQUENCE [LARGE SCALE GENOMIC DNA]</scope>
    <source>
        <strain evidence="2">cv. Punajuju</strain>
        <tissue evidence="1">Leaves</tissue>
    </source>
</reference>
<proteinExistence type="predicted"/>
<keyword evidence="2" id="KW-1185">Reference proteome</keyword>